<accession>A0A2I0R560</accession>
<feature type="modified residue" description="4-aspartylphosphate" evidence="2">
    <location>
        <position position="55"/>
    </location>
</feature>
<dbReference type="SUPFAM" id="SSF52172">
    <property type="entry name" value="CheY-like"/>
    <property type="match status" value="1"/>
</dbReference>
<dbReference type="RefSeq" id="WP_101333737.1">
    <property type="nucleotide sequence ID" value="NZ_PJNI01000002.1"/>
</dbReference>
<evidence type="ECO:0000256" key="2">
    <source>
        <dbReference type="PROSITE-ProRule" id="PRU00169"/>
    </source>
</evidence>
<dbReference type="AlphaFoldDB" id="A0A2I0R560"/>
<dbReference type="OrthoDB" id="9789181at2"/>
<organism evidence="4 5">
    <name type="scientific">Brumimicrobium salinarum</name>
    <dbReference type="NCBI Taxonomy" id="2058658"/>
    <lineage>
        <taxon>Bacteria</taxon>
        <taxon>Pseudomonadati</taxon>
        <taxon>Bacteroidota</taxon>
        <taxon>Flavobacteriia</taxon>
        <taxon>Flavobacteriales</taxon>
        <taxon>Crocinitomicaceae</taxon>
        <taxon>Brumimicrobium</taxon>
    </lineage>
</organism>
<dbReference type="InterPro" id="IPR001789">
    <property type="entry name" value="Sig_transdc_resp-reg_receiver"/>
</dbReference>
<dbReference type="CDD" id="cd00156">
    <property type="entry name" value="REC"/>
    <property type="match status" value="1"/>
</dbReference>
<dbReference type="InterPro" id="IPR011006">
    <property type="entry name" value="CheY-like_superfamily"/>
</dbReference>
<evidence type="ECO:0000259" key="3">
    <source>
        <dbReference type="PROSITE" id="PS50110"/>
    </source>
</evidence>
<dbReference type="Gene3D" id="3.40.50.2300">
    <property type="match status" value="1"/>
</dbReference>
<proteinExistence type="predicted"/>
<dbReference type="GO" id="GO:0000160">
    <property type="term" value="P:phosphorelay signal transduction system"/>
    <property type="evidence" value="ECO:0007669"/>
    <property type="project" value="InterPro"/>
</dbReference>
<keyword evidence="5" id="KW-1185">Reference proteome</keyword>
<dbReference type="Pfam" id="PF00072">
    <property type="entry name" value="Response_reg"/>
    <property type="match status" value="1"/>
</dbReference>
<keyword evidence="1 2" id="KW-0597">Phosphoprotein</keyword>
<name>A0A2I0R560_9FLAO</name>
<dbReference type="PROSITE" id="PS50110">
    <property type="entry name" value="RESPONSE_REGULATORY"/>
    <property type="match status" value="1"/>
</dbReference>
<dbReference type="InterPro" id="IPR050595">
    <property type="entry name" value="Bact_response_regulator"/>
</dbReference>
<evidence type="ECO:0000256" key="1">
    <source>
        <dbReference type="ARBA" id="ARBA00022553"/>
    </source>
</evidence>
<comment type="caution">
    <text evidence="4">The sequence shown here is derived from an EMBL/GenBank/DDBJ whole genome shotgun (WGS) entry which is preliminary data.</text>
</comment>
<dbReference type="PANTHER" id="PTHR44591:SF3">
    <property type="entry name" value="RESPONSE REGULATORY DOMAIN-CONTAINING PROTEIN"/>
    <property type="match status" value="1"/>
</dbReference>
<evidence type="ECO:0000313" key="5">
    <source>
        <dbReference type="Proteomes" id="UP000236654"/>
    </source>
</evidence>
<evidence type="ECO:0000313" key="4">
    <source>
        <dbReference type="EMBL" id="PKR81723.1"/>
    </source>
</evidence>
<sequence length="128" mass="14619">MQRSKILIVDDEKDIRDLYCSIIDRHFDLEIYTATSLMQVKSVLESLVPDYVLLDLNLHDGEGFDLIPVLFKVNPKIKILIISAFSHCKEKQRAVELGAVGLLAKPFETSVFTEHLQMMTNASKNSFY</sequence>
<protein>
    <recommendedName>
        <fullName evidence="3">Response regulatory domain-containing protein</fullName>
    </recommendedName>
</protein>
<reference evidence="4 5" key="1">
    <citation type="submission" date="2017-12" db="EMBL/GenBank/DDBJ databases">
        <title>The draft genome sequence of Brumimicrobium saltpan LHR20.</title>
        <authorList>
            <person name="Do Z.-J."/>
            <person name="Luo H.-R."/>
        </authorList>
    </citation>
    <scope>NUCLEOTIDE SEQUENCE [LARGE SCALE GENOMIC DNA]</scope>
    <source>
        <strain evidence="4 5">LHR20</strain>
    </source>
</reference>
<gene>
    <name evidence="4" type="ORF">CW751_04130</name>
</gene>
<dbReference type="Proteomes" id="UP000236654">
    <property type="component" value="Unassembled WGS sequence"/>
</dbReference>
<dbReference type="PANTHER" id="PTHR44591">
    <property type="entry name" value="STRESS RESPONSE REGULATOR PROTEIN 1"/>
    <property type="match status" value="1"/>
</dbReference>
<dbReference type="SMART" id="SM00448">
    <property type="entry name" value="REC"/>
    <property type="match status" value="1"/>
</dbReference>
<dbReference type="EMBL" id="PJNI01000002">
    <property type="protein sequence ID" value="PKR81723.1"/>
    <property type="molecule type" value="Genomic_DNA"/>
</dbReference>
<feature type="domain" description="Response regulatory" evidence="3">
    <location>
        <begin position="5"/>
        <end position="120"/>
    </location>
</feature>